<dbReference type="Gene3D" id="2.20.25.10">
    <property type="match status" value="1"/>
</dbReference>
<dbReference type="SUPFAM" id="SSF57783">
    <property type="entry name" value="Zinc beta-ribbon"/>
    <property type="match status" value="1"/>
</dbReference>
<keyword evidence="7" id="KW-1185">Reference proteome</keyword>
<dbReference type="KEGG" id="vg:30902645"/>
<evidence type="ECO:0000256" key="3">
    <source>
        <dbReference type="ARBA" id="ARBA00022833"/>
    </source>
</evidence>
<dbReference type="SMART" id="SM00440">
    <property type="entry name" value="ZnF_C2C2"/>
    <property type="match status" value="1"/>
</dbReference>
<dbReference type="PROSITE" id="PS00466">
    <property type="entry name" value="ZF_TFIIS_1"/>
    <property type="match status" value="1"/>
</dbReference>
<dbReference type="EMBL" id="KX643370">
    <property type="protein sequence ID" value="AOC55153.1"/>
    <property type="molecule type" value="Genomic_DNA"/>
</dbReference>
<protein>
    <submittedName>
        <fullName evidence="6">Transcription elongation factor S II</fullName>
    </submittedName>
</protein>
<evidence type="ECO:0000256" key="4">
    <source>
        <dbReference type="PROSITE-ProRule" id="PRU00472"/>
    </source>
</evidence>
<proteinExistence type="predicted"/>
<dbReference type="PROSITE" id="PS51133">
    <property type="entry name" value="ZF_TFIIS_2"/>
    <property type="match status" value="1"/>
</dbReference>
<feature type="domain" description="TFIIS-type" evidence="5">
    <location>
        <begin position="37"/>
        <end position="77"/>
    </location>
</feature>
<sequence length="79" mass="9493">MSWFNIFGFKHPFFDVQRLMEKREDKYFLIPFQLEKSFLKCKKCKKNNVLSTHIQTRSADEPMSLAATCYSCGYKWIKN</sequence>
<organism evidence="6 7">
    <name type="scientific">Lymphocystis disease virus 3</name>
    <dbReference type="NCBI Taxonomy" id="2560566"/>
    <lineage>
        <taxon>Viruses</taxon>
        <taxon>Varidnaviria</taxon>
        <taxon>Bamfordvirae</taxon>
        <taxon>Nucleocytoviricota</taxon>
        <taxon>Megaviricetes</taxon>
        <taxon>Pimascovirales</taxon>
        <taxon>Pimascovirales incertae sedis</taxon>
        <taxon>Iridoviridae</taxon>
        <taxon>Alphairidovirinae</taxon>
        <taxon>Lymphocystivirus</taxon>
        <taxon>Lymphocystivirus sparus1</taxon>
    </lineage>
</organism>
<keyword evidence="2 4" id="KW-0863">Zinc-finger</keyword>
<accession>A0A1B2RVX2</accession>
<keyword evidence="3" id="KW-0862">Zinc</keyword>
<evidence type="ECO:0000259" key="5">
    <source>
        <dbReference type="PROSITE" id="PS51133"/>
    </source>
</evidence>
<evidence type="ECO:0000313" key="7">
    <source>
        <dbReference type="Proteomes" id="UP000149121"/>
    </source>
</evidence>
<dbReference type="GO" id="GO:0008270">
    <property type="term" value="F:zinc ion binding"/>
    <property type="evidence" value="ECO:0007669"/>
    <property type="project" value="UniProtKB-KW"/>
</dbReference>
<dbReference type="GO" id="GO:0003676">
    <property type="term" value="F:nucleic acid binding"/>
    <property type="evidence" value="ECO:0007669"/>
    <property type="project" value="InterPro"/>
</dbReference>
<dbReference type="GO" id="GO:0006351">
    <property type="term" value="P:DNA-templated transcription"/>
    <property type="evidence" value="ECO:0007669"/>
    <property type="project" value="InterPro"/>
</dbReference>
<reference evidence="6 7" key="1">
    <citation type="journal article" date="2016" name="J. Virol.">
        <title>Concurrence of Iridovirus, Polyomavirus, and a Unique Member of a New Group of Fish Papillomaviruses in Lymphocystis Disease-Affected Gilthead Sea Bream.</title>
        <authorList>
            <person name="Lopez-Bueno A."/>
            <person name="Mavian C."/>
            <person name="Labella A.M."/>
            <person name="Castro D."/>
            <person name="Borrego J.J."/>
            <person name="Alcami A."/>
            <person name="Alejo A."/>
        </authorList>
    </citation>
    <scope>NUCLEOTIDE SEQUENCE [LARGE SCALE GENOMIC DNA]</scope>
    <source>
        <strain evidence="6">SA9</strain>
    </source>
</reference>
<keyword evidence="1" id="KW-0479">Metal-binding</keyword>
<name>A0A1B2RVX2_9VIRU</name>
<keyword evidence="6" id="KW-0251">Elongation factor</keyword>
<keyword evidence="6" id="KW-0648">Protein biosynthesis</keyword>
<dbReference type="Pfam" id="PF01096">
    <property type="entry name" value="Zn_ribbon_TFIIS"/>
    <property type="match status" value="1"/>
</dbReference>
<evidence type="ECO:0000256" key="2">
    <source>
        <dbReference type="ARBA" id="ARBA00022771"/>
    </source>
</evidence>
<dbReference type="InterPro" id="IPR001222">
    <property type="entry name" value="Znf_TFIIS"/>
</dbReference>
<evidence type="ECO:0000313" key="6">
    <source>
        <dbReference type="EMBL" id="AOC55153.1"/>
    </source>
</evidence>
<gene>
    <name evidence="6" type="ORF">LCDVSa069L</name>
</gene>
<dbReference type="OrthoDB" id="25888at10239"/>
<evidence type="ECO:0000256" key="1">
    <source>
        <dbReference type="ARBA" id="ARBA00022723"/>
    </source>
</evidence>
<dbReference type="Proteomes" id="UP000149121">
    <property type="component" value="Segment"/>
</dbReference>